<sequence>MQLYNIAFCLLFILPLAFCGSDEELVVCPDKISACPDGTTCCPLGEGTYGCCPIPNAVCCKDQRHCCPHDSVCDTAEGQCTQRLTGRRLPLHKKIPARRLYSDESDSVEDDIPVVWKANSEATEDSMKLHSPRQNAALSGDDDSVQMESAFPRQNASPRRQIFLETSSNKDVECSDGKSKCPSGTTCCALDAGLFGCCPIPDAVCCEDHLHCCPQGTHCDVSEGRCTNRLNDETTPWYRKFSATKVVRKSGVSFKPSSRPCNGGICRGDESCCESASVRAIPECCRFREGVCCNDGTCCPKGYKCHRDGCKVDSFEITVTAPAAPIRRGKYTFDDSSESDSETISCPDNSECPAGNTCCPMDKDRVEIPTSYQCCPLAHATCCNSACCPRGFHCVDGNHCEKSALTKELLREILFN</sequence>
<name>A0AC35FPQ7_9BILA</name>
<accession>A0AC35FPQ7</accession>
<evidence type="ECO:0000313" key="1">
    <source>
        <dbReference type="Proteomes" id="UP000887580"/>
    </source>
</evidence>
<proteinExistence type="predicted"/>
<evidence type="ECO:0000313" key="2">
    <source>
        <dbReference type="WBParaSite" id="PS1159_v2.g19531.t1"/>
    </source>
</evidence>
<reference evidence="2" key="1">
    <citation type="submission" date="2022-11" db="UniProtKB">
        <authorList>
            <consortium name="WormBaseParasite"/>
        </authorList>
    </citation>
    <scope>IDENTIFICATION</scope>
</reference>
<dbReference type="Proteomes" id="UP000887580">
    <property type="component" value="Unplaced"/>
</dbReference>
<dbReference type="WBParaSite" id="PS1159_v2.g19531.t1">
    <property type="protein sequence ID" value="PS1159_v2.g19531.t1"/>
    <property type="gene ID" value="PS1159_v2.g19531"/>
</dbReference>
<protein>
    <submittedName>
        <fullName evidence="2">Granulins domain-containing protein</fullName>
    </submittedName>
</protein>
<organism evidence="1 2">
    <name type="scientific">Panagrolaimus sp. PS1159</name>
    <dbReference type="NCBI Taxonomy" id="55785"/>
    <lineage>
        <taxon>Eukaryota</taxon>
        <taxon>Metazoa</taxon>
        <taxon>Ecdysozoa</taxon>
        <taxon>Nematoda</taxon>
        <taxon>Chromadorea</taxon>
        <taxon>Rhabditida</taxon>
        <taxon>Tylenchina</taxon>
        <taxon>Panagrolaimomorpha</taxon>
        <taxon>Panagrolaimoidea</taxon>
        <taxon>Panagrolaimidae</taxon>
        <taxon>Panagrolaimus</taxon>
    </lineage>
</organism>